<dbReference type="PROSITE" id="PS00640">
    <property type="entry name" value="THIOL_PROTEASE_ASN"/>
    <property type="match status" value="1"/>
</dbReference>
<name>A0AAV1JNI9_9NEOP</name>
<sequence>MNNLLLIVLAVTSEVLSSDFNLLDQDYYDINNAEEIYEQFIQKYNKEYYEEERSAYRFEVFVDNLKKINELNKNSDSARFGVTQFTDLTFDEFRDSYLTFSDFTYGEGVVYEPKGLKCPKSLDYRIFGYVTPVKDQGTCGSCYVFSAIGDIEGQYAKKNHTAVRLSEQQALDCGDNKGCDGGMPHEVFQSLATQGGSILEKVYPYEGMKSKCRPKGDKKVLVTGGLQLLISNEEDLKEALVNYGPLSIGIYMNPDLQVHTGGLFKTSSCGVWGHAALLVGYGNDGKDDYWLIKNSWGKVWGDEGYLRLQRGKGMCGIGRYVAHSIVE</sequence>
<dbReference type="GO" id="GO:0008234">
    <property type="term" value="F:cysteine-type peptidase activity"/>
    <property type="evidence" value="ECO:0007669"/>
    <property type="project" value="UniProtKB-KW"/>
</dbReference>
<dbReference type="InterPro" id="IPR000169">
    <property type="entry name" value="Pept_cys_AS"/>
</dbReference>
<dbReference type="InterPro" id="IPR025661">
    <property type="entry name" value="Pept_asp_AS"/>
</dbReference>
<dbReference type="GO" id="GO:0006508">
    <property type="term" value="P:proteolysis"/>
    <property type="evidence" value="ECO:0007669"/>
    <property type="project" value="UniProtKB-KW"/>
</dbReference>
<dbReference type="EMBL" id="CAVLEF010000040">
    <property type="protein sequence ID" value="CAK1549628.1"/>
    <property type="molecule type" value="Genomic_DNA"/>
</dbReference>
<dbReference type="PROSITE" id="PS00139">
    <property type="entry name" value="THIOL_PROTEASE_CYS"/>
    <property type="match status" value="1"/>
</dbReference>
<dbReference type="PANTHER" id="PTHR12411">
    <property type="entry name" value="CYSTEINE PROTEASE FAMILY C1-RELATED"/>
    <property type="match status" value="1"/>
</dbReference>
<feature type="domain" description="Peptidase C1A papain C-terminal" evidence="8">
    <location>
        <begin position="118"/>
        <end position="325"/>
    </location>
</feature>
<dbReference type="SMART" id="SM00645">
    <property type="entry name" value="Pept_C1"/>
    <property type="match status" value="1"/>
</dbReference>
<evidence type="ECO:0000256" key="3">
    <source>
        <dbReference type="ARBA" id="ARBA00022801"/>
    </source>
</evidence>
<dbReference type="InterPro" id="IPR013128">
    <property type="entry name" value="Peptidase_C1A"/>
</dbReference>
<accession>A0AAV1JNI9</accession>
<dbReference type="SMART" id="SM00848">
    <property type="entry name" value="Inhibitor_I29"/>
    <property type="match status" value="1"/>
</dbReference>
<protein>
    <submittedName>
        <fullName evidence="10">Uncharacterized protein</fullName>
    </submittedName>
</protein>
<dbReference type="AlphaFoldDB" id="A0AAV1JNI9"/>
<evidence type="ECO:0000259" key="9">
    <source>
        <dbReference type="SMART" id="SM00848"/>
    </source>
</evidence>
<evidence type="ECO:0000256" key="4">
    <source>
        <dbReference type="ARBA" id="ARBA00022807"/>
    </source>
</evidence>
<dbReference type="InterPro" id="IPR013201">
    <property type="entry name" value="Prot_inhib_I29"/>
</dbReference>
<reference evidence="10 11" key="1">
    <citation type="submission" date="2023-11" db="EMBL/GenBank/DDBJ databases">
        <authorList>
            <person name="Okamura Y."/>
        </authorList>
    </citation>
    <scope>NUCLEOTIDE SEQUENCE [LARGE SCALE GENOMIC DNA]</scope>
</reference>
<keyword evidence="11" id="KW-1185">Reference proteome</keyword>
<proteinExistence type="inferred from homology"/>
<feature type="domain" description="Cathepsin propeptide inhibitor" evidence="9">
    <location>
        <begin position="37"/>
        <end position="93"/>
    </location>
</feature>
<keyword evidence="5" id="KW-0865">Zymogen</keyword>
<dbReference type="InterPro" id="IPR038765">
    <property type="entry name" value="Papain-like_cys_pep_sf"/>
</dbReference>
<evidence type="ECO:0000256" key="1">
    <source>
        <dbReference type="ARBA" id="ARBA00008455"/>
    </source>
</evidence>
<dbReference type="Pfam" id="PF00112">
    <property type="entry name" value="Peptidase_C1"/>
    <property type="match status" value="1"/>
</dbReference>
<keyword evidence="2" id="KW-0645">Protease</keyword>
<evidence type="ECO:0000256" key="6">
    <source>
        <dbReference type="ARBA" id="ARBA00023157"/>
    </source>
</evidence>
<feature type="signal peptide" evidence="7">
    <location>
        <begin position="1"/>
        <end position="17"/>
    </location>
</feature>
<evidence type="ECO:0000256" key="7">
    <source>
        <dbReference type="SAM" id="SignalP"/>
    </source>
</evidence>
<dbReference type="Pfam" id="PF08246">
    <property type="entry name" value="Inhibitor_I29"/>
    <property type="match status" value="1"/>
</dbReference>
<dbReference type="PRINTS" id="PR00705">
    <property type="entry name" value="PAPAIN"/>
</dbReference>
<dbReference type="CDD" id="cd02248">
    <property type="entry name" value="Peptidase_C1A"/>
    <property type="match status" value="1"/>
</dbReference>
<dbReference type="InterPro" id="IPR039417">
    <property type="entry name" value="Peptidase_C1A_papain-like"/>
</dbReference>
<organism evidence="10 11">
    <name type="scientific">Leptosia nina</name>
    <dbReference type="NCBI Taxonomy" id="320188"/>
    <lineage>
        <taxon>Eukaryota</taxon>
        <taxon>Metazoa</taxon>
        <taxon>Ecdysozoa</taxon>
        <taxon>Arthropoda</taxon>
        <taxon>Hexapoda</taxon>
        <taxon>Insecta</taxon>
        <taxon>Pterygota</taxon>
        <taxon>Neoptera</taxon>
        <taxon>Endopterygota</taxon>
        <taxon>Lepidoptera</taxon>
        <taxon>Glossata</taxon>
        <taxon>Ditrysia</taxon>
        <taxon>Papilionoidea</taxon>
        <taxon>Pieridae</taxon>
        <taxon>Pierinae</taxon>
        <taxon>Leptosia</taxon>
    </lineage>
</organism>
<evidence type="ECO:0000313" key="10">
    <source>
        <dbReference type="EMBL" id="CAK1549628.1"/>
    </source>
</evidence>
<keyword evidence="3" id="KW-0378">Hydrolase</keyword>
<dbReference type="InterPro" id="IPR000668">
    <property type="entry name" value="Peptidase_C1A_C"/>
</dbReference>
<dbReference type="SUPFAM" id="SSF54001">
    <property type="entry name" value="Cysteine proteinases"/>
    <property type="match status" value="1"/>
</dbReference>
<feature type="chain" id="PRO_5043707303" evidence="7">
    <location>
        <begin position="18"/>
        <end position="327"/>
    </location>
</feature>
<comment type="similarity">
    <text evidence="1">Belongs to the peptidase C1 family.</text>
</comment>
<gene>
    <name evidence="10" type="ORF">LNINA_LOCUS8910</name>
</gene>
<evidence type="ECO:0000313" key="11">
    <source>
        <dbReference type="Proteomes" id="UP001497472"/>
    </source>
</evidence>
<keyword evidence="4" id="KW-0788">Thiol protease</keyword>
<evidence type="ECO:0000256" key="2">
    <source>
        <dbReference type="ARBA" id="ARBA00022670"/>
    </source>
</evidence>
<keyword evidence="6" id="KW-1015">Disulfide bond</keyword>
<evidence type="ECO:0000259" key="8">
    <source>
        <dbReference type="SMART" id="SM00645"/>
    </source>
</evidence>
<evidence type="ECO:0000256" key="5">
    <source>
        <dbReference type="ARBA" id="ARBA00023145"/>
    </source>
</evidence>
<dbReference type="Proteomes" id="UP001497472">
    <property type="component" value="Unassembled WGS sequence"/>
</dbReference>
<comment type="caution">
    <text evidence="10">The sequence shown here is derived from an EMBL/GenBank/DDBJ whole genome shotgun (WGS) entry which is preliminary data.</text>
</comment>
<dbReference type="Gene3D" id="3.90.70.10">
    <property type="entry name" value="Cysteine proteinases"/>
    <property type="match status" value="1"/>
</dbReference>
<keyword evidence="7" id="KW-0732">Signal</keyword>